<accession>A0A5E4XMK8</accession>
<dbReference type="Proteomes" id="UP000343317">
    <property type="component" value="Unassembled WGS sequence"/>
</dbReference>
<reference evidence="1 2" key="1">
    <citation type="submission" date="2019-08" db="EMBL/GenBank/DDBJ databases">
        <authorList>
            <person name="Peeters C."/>
        </authorList>
    </citation>
    <scope>NUCLEOTIDE SEQUENCE [LARGE SCALE GENOMIC DNA]</scope>
    <source>
        <strain evidence="1 2">LMG 31112</strain>
    </source>
</reference>
<evidence type="ECO:0008006" key="3">
    <source>
        <dbReference type="Google" id="ProtNLM"/>
    </source>
</evidence>
<proteinExistence type="predicted"/>
<dbReference type="AlphaFoldDB" id="A0A5E4XMK8"/>
<evidence type="ECO:0000313" key="1">
    <source>
        <dbReference type="EMBL" id="VVE37292.1"/>
    </source>
</evidence>
<name>A0A5E4XMK8_9BURK</name>
<protein>
    <recommendedName>
        <fullName evidence="3">Transposase</fullName>
    </recommendedName>
</protein>
<dbReference type="EMBL" id="CABPSM010000013">
    <property type="protein sequence ID" value="VVE37292.1"/>
    <property type="molecule type" value="Genomic_DNA"/>
</dbReference>
<sequence length="46" mass="5244">MKPTSLLLKKVTRLATNVAYCVGQLVTFSGLLKERFMQVRLAQYAR</sequence>
<evidence type="ECO:0000313" key="2">
    <source>
        <dbReference type="Proteomes" id="UP000343317"/>
    </source>
</evidence>
<keyword evidence="2" id="KW-1185">Reference proteome</keyword>
<organism evidence="1 2">
    <name type="scientific">Pandoraea horticolens</name>
    <dbReference type="NCBI Taxonomy" id="2508298"/>
    <lineage>
        <taxon>Bacteria</taxon>
        <taxon>Pseudomonadati</taxon>
        <taxon>Pseudomonadota</taxon>
        <taxon>Betaproteobacteria</taxon>
        <taxon>Burkholderiales</taxon>
        <taxon>Burkholderiaceae</taxon>
        <taxon>Pandoraea</taxon>
    </lineage>
</organism>
<gene>
    <name evidence="1" type="ORF">PHO31112_03956</name>
</gene>